<reference evidence="2" key="1">
    <citation type="journal article" date="2014" name="Genome Announc.">
        <title>Complete Genome Sequence of the Highly Transformable Pseudomonas stutzeri Strain 28a24.</title>
        <authorList>
            <person name="Smith B.A."/>
            <person name="Dougherty K.M."/>
            <person name="Baltrus D.A."/>
        </authorList>
    </citation>
    <scope>NUCLEOTIDE SEQUENCE [LARGE SCALE GENOMIC DNA]</scope>
    <source>
        <strain evidence="2">28a24</strain>
    </source>
</reference>
<evidence type="ECO:0000313" key="2">
    <source>
        <dbReference type="Proteomes" id="UP000019522"/>
    </source>
</evidence>
<evidence type="ECO:0000313" key="1">
    <source>
        <dbReference type="EMBL" id="AHL77653.1"/>
    </source>
</evidence>
<dbReference type="Gene3D" id="2.30.110.10">
    <property type="entry name" value="Electron Transport, Fmn-binding Protein, Chain A"/>
    <property type="match status" value="1"/>
</dbReference>
<dbReference type="EMBL" id="CP007441">
    <property type="protein sequence ID" value="AHL77653.1"/>
    <property type="molecule type" value="Genomic_DNA"/>
</dbReference>
<dbReference type="SUPFAM" id="SSF50475">
    <property type="entry name" value="FMN-binding split barrel"/>
    <property type="match status" value="1"/>
</dbReference>
<proteinExistence type="predicted"/>
<name>W8RD29_STUST</name>
<dbReference type="AlphaFoldDB" id="W8RD29"/>
<gene>
    <name evidence="1" type="ORF">CH92_11705</name>
</gene>
<dbReference type="KEGG" id="pstt:CH92_11705"/>
<protein>
    <submittedName>
        <fullName evidence="1">Uncharacterized protein</fullName>
    </submittedName>
</protein>
<organism evidence="1 2">
    <name type="scientific">Stutzerimonas stutzeri</name>
    <name type="common">Pseudomonas stutzeri</name>
    <dbReference type="NCBI Taxonomy" id="316"/>
    <lineage>
        <taxon>Bacteria</taxon>
        <taxon>Pseudomonadati</taxon>
        <taxon>Pseudomonadota</taxon>
        <taxon>Gammaproteobacteria</taxon>
        <taxon>Pseudomonadales</taxon>
        <taxon>Pseudomonadaceae</taxon>
        <taxon>Stutzerimonas</taxon>
    </lineage>
</organism>
<reference evidence="1 2" key="2">
    <citation type="submission" date="2014-03" db="EMBL/GenBank/DDBJ databases">
        <authorList>
            <person name="Baltrus D."/>
            <person name="Dougherty K."/>
        </authorList>
    </citation>
    <scope>NUCLEOTIDE SEQUENCE</scope>
    <source>
        <strain evidence="1 2">28a24</strain>
    </source>
</reference>
<dbReference type="InterPro" id="IPR012349">
    <property type="entry name" value="Split_barrel_FMN-bd"/>
</dbReference>
<accession>W8RD29</accession>
<dbReference type="PATRIC" id="fig|316.77.peg.2349"/>
<dbReference type="Proteomes" id="UP000019522">
    <property type="component" value="Chromosome"/>
</dbReference>
<sequence>MHTPVRVGQMIRSTRLVFIVDTIHSYEMIRRSRQLAINVPTAGLVETIVAIGNSSGRAADTFEACG</sequence>